<dbReference type="InterPro" id="IPR002562">
    <property type="entry name" value="3'-5'_exonuclease_dom"/>
</dbReference>
<dbReference type="InterPro" id="IPR036397">
    <property type="entry name" value="RNaseH_sf"/>
</dbReference>
<reference evidence="3" key="1">
    <citation type="submission" date="2022-09" db="EMBL/GenBank/DDBJ databases">
        <title>Chromosome-level assembly of Trichoderma breve T069, a fungus used in development of biopesticide product.</title>
        <authorList>
            <person name="Lin R."/>
            <person name="Liu T."/>
        </authorList>
    </citation>
    <scope>NUCLEOTIDE SEQUENCE</scope>
    <source>
        <strain evidence="3">T069</strain>
    </source>
</reference>
<dbReference type="GO" id="GO:0006139">
    <property type="term" value="P:nucleobase-containing compound metabolic process"/>
    <property type="evidence" value="ECO:0007669"/>
    <property type="project" value="InterPro"/>
</dbReference>
<dbReference type="Proteomes" id="UP001140511">
    <property type="component" value="Unassembled WGS sequence"/>
</dbReference>
<proteinExistence type="predicted"/>
<keyword evidence="4" id="KW-1185">Reference proteome</keyword>
<organism evidence="3 4">
    <name type="scientific">Trichoderma breve</name>
    <dbReference type="NCBI Taxonomy" id="2034170"/>
    <lineage>
        <taxon>Eukaryota</taxon>
        <taxon>Fungi</taxon>
        <taxon>Dikarya</taxon>
        <taxon>Ascomycota</taxon>
        <taxon>Pezizomycotina</taxon>
        <taxon>Sordariomycetes</taxon>
        <taxon>Hypocreomycetidae</taxon>
        <taxon>Hypocreales</taxon>
        <taxon>Hypocreaceae</taxon>
        <taxon>Trichoderma</taxon>
    </lineage>
</organism>
<evidence type="ECO:0000259" key="2">
    <source>
        <dbReference type="SMART" id="SM00474"/>
    </source>
</evidence>
<sequence length="368" mass="41015">MASTRGHVVIVNGSRGAHTTWDQGHRVSPFKGVSKEPGYTVVVDETKAAVACAATRGAANPTPTTQWIDTLPTLSKVVDALTGLPVDRPSLYVDLEGQNLSRYGTISILQIHVRPTNTTYLIDVQSLGDKCFSTPGETRWTLKAILESPYIPKVFFDVRSDSDALFVIFGITLNGVVDLQLMEFAIRPHQGKKRVMGLERCVRYHATFSRYEKLRWNKTKEQGRALFAPESGGGFHVFRQRPLQPVLLEYCAQDVSVMPCLWAYYDNQMTKQLREVVIKASTDRVWNTHAVDYISTGRHMALAPLSMIHANVVDDWRRLYESSHPRYDWCDSETTGPSIDTPAESLTDSATSYASGGSTSTSWTYTVG</sequence>
<dbReference type="SMART" id="SM00474">
    <property type="entry name" value="35EXOc"/>
    <property type="match status" value="1"/>
</dbReference>
<dbReference type="Pfam" id="PF01612">
    <property type="entry name" value="DNA_pol_A_exo1"/>
    <property type="match status" value="1"/>
</dbReference>
<dbReference type="PANTHER" id="PTHR43040:SF1">
    <property type="entry name" value="RIBONUCLEASE D"/>
    <property type="match status" value="1"/>
</dbReference>
<feature type="domain" description="3'-5' exonuclease" evidence="2">
    <location>
        <begin position="65"/>
        <end position="270"/>
    </location>
</feature>
<dbReference type="EMBL" id="JAOPEN010000003">
    <property type="protein sequence ID" value="KAJ4860077.1"/>
    <property type="molecule type" value="Genomic_DNA"/>
</dbReference>
<keyword evidence="3" id="KW-0378">Hydrolase</keyword>
<comment type="caution">
    <text evidence="3">The sequence shown here is derived from an EMBL/GenBank/DDBJ whole genome shotgun (WGS) entry which is preliminary data.</text>
</comment>
<dbReference type="Gene3D" id="3.30.420.10">
    <property type="entry name" value="Ribonuclease H-like superfamily/Ribonuclease H"/>
    <property type="match status" value="1"/>
</dbReference>
<accession>A0A9W9E853</accession>
<dbReference type="GO" id="GO:0008408">
    <property type="term" value="F:3'-5' exonuclease activity"/>
    <property type="evidence" value="ECO:0007669"/>
    <property type="project" value="InterPro"/>
</dbReference>
<dbReference type="SUPFAM" id="SSF53098">
    <property type="entry name" value="Ribonuclease H-like"/>
    <property type="match status" value="1"/>
</dbReference>
<dbReference type="GeneID" id="80866963"/>
<feature type="compositionally biased region" description="Low complexity" evidence="1">
    <location>
        <begin position="347"/>
        <end position="368"/>
    </location>
</feature>
<protein>
    <submittedName>
        <fullName evidence="3">3'-5' exonuclease domain-containing protein</fullName>
    </submittedName>
</protein>
<name>A0A9W9E853_9HYPO</name>
<keyword evidence="3" id="KW-0540">Nuclease</keyword>
<keyword evidence="3" id="KW-0269">Exonuclease</keyword>
<gene>
    <name evidence="3" type="ORF">T069G_05065</name>
</gene>
<evidence type="ECO:0000313" key="4">
    <source>
        <dbReference type="Proteomes" id="UP001140511"/>
    </source>
</evidence>
<evidence type="ECO:0000313" key="3">
    <source>
        <dbReference type="EMBL" id="KAJ4860077.1"/>
    </source>
</evidence>
<dbReference type="RefSeq" id="XP_056029133.1">
    <property type="nucleotide sequence ID" value="XM_056172275.1"/>
</dbReference>
<dbReference type="AlphaFoldDB" id="A0A9W9E853"/>
<dbReference type="PANTHER" id="PTHR43040">
    <property type="entry name" value="RIBONUCLEASE D"/>
    <property type="match status" value="1"/>
</dbReference>
<dbReference type="InterPro" id="IPR012337">
    <property type="entry name" value="RNaseH-like_sf"/>
</dbReference>
<dbReference type="GO" id="GO:0003676">
    <property type="term" value="F:nucleic acid binding"/>
    <property type="evidence" value="ECO:0007669"/>
    <property type="project" value="InterPro"/>
</dbReference>
<evidence type="ECO:0000256" key="1">
    <source>
        <dbReference type="SAM" id="MobiDB-lite"/>
    </source>
</evidence>
<feature type="region of interest" description="Disordered" evidence="1">
    <location>
        <begin position="331"/>
        <end position="368"/>
    </location>
</feature>